<feature type="region of interest" description="Disordered" evidence="1">
    <location>
        <begin position="435"/>
        <end position="555"/>
    </location>
</feature>
<keyword evidence="4" id="KW-1185">Reference proteome</keyword>
<dbReference type="Pfam" id="PF26617">
    <property type="entry name" value="CcmS-like"/>
    <property type="match status" value="1"/>
</dbReference>
<feature type="compositionally biased region" description="Polar residues" evidence="1">
    <location>
        <begin position="196"/>
        <end position="209"/>
    </location>
</feature>
<sequence length="751" mass="79687">MPIRKPRRQTLQELAYPPVPAIGGKNLRADEALLGISDWEFGDHSTRYPQSLLSSSFDGGRSGGSAVGSSVVGTTVIHSSIGGSDVSRPSLTVQSTKMSEVSSGMSPTRSEALHHVRRKKPPALGQEPTNLSASSSTASSSPPKSSVSKMPADGAVRPGDIVPPDWGAAAVSVLGSAPPSVVAPTPAPGSIIGSATAFSASNPPSSYKQHQNRRSSQPQPRAPPSGYSHSHSHSQPLVSAPRLPPIAASPRTSVADAPPNPVHQRSKPPELAQEESSITLQTALKYVSPSPQSSRMHLERANPPQPSLSTQTTLSRPGGTSAGSQSLQVPPSSYAFSTVSHPAPTVAGSHISERSSQSSRALPVPPRSTVSTTQPTPPAALLNSHTPPSSIQAWRTGVTTSSPGGWGAPSHSLSTRTSQQNIFHSAYNGPVSTIPPLAPSHPSNYQVDPLQSKTQRHLHPPPPPTRRYSYDTPTGGLPLPSQLSTNLDGYTSSPDVSGREGTSSIVGNSRPKMQFDDGKPGIQRAPSKLRRKLTKSRGWVPNAPTAAAPAISTSAAAPVPKSEGALSSRSQFLSPRASSARVIQSGGQALVPAQRAFIGSHRSAQERILWGLPLDRDPRVRHAITKIEKLKEAVVTFGAEKFVDTRMKGAVICNVDYNPPNHPDDLAFDWITYKDAQKSLDSTLQKSITRTDPANTVLVVIFLLSPSLNSLAIWRKSLAIDHAKFDRVLAYKVDKVKRETAEREKDMTIRL</sequence>
<dbReference type="InterPro" id="IPR058258">
    <property type="entry name" value="CcmS-like"/>
</dbReference>
<feature type="compositionally biased region" description="Low complexity" evidence="1">
    <location>
        <begin position="175"/>
        <end position="190"/>
    </location>
</feature>
<evidence type="ECO:0000313" key="4">
    <source>
        <dbReference type="Proteomes" id="UP000059188"/>
    </source>
</evidence>
<reference evidence="3 4" key="1">
    <citation type="submission" date="2014-11" db="EMBL/GenBank/DDBJ databases">
        <authorList>
            <person name="Wibberg Daniel"/>
        </authorList>
    </citation>
    <scope>NUCLEOTIDE SEQUENCE [LARGE SCALE GENOMIC DNA]</scope>
    <source>
        <strain evidence="3">Rhizoctonia solani AG1-IB 7/3/14</strain>
    </source>
</reference>
<name>A0A0B7FBM3_THACB</name>
<feature type="region of interest" description="Disordered" evidence="1">
    <location>
        <begin position="50"/>
        <end position="69"/>
    </location>
</feature>
<dbReference type="STRING" id="1108050.A0A0B7FBM3"/>
<feature type="compositionally biased region" description="Polar residues" evidence="1">
    <location>
        <begin position="87"/>
        <end position="109"/>
    </location>
</feature>
<gene>
    <name evidence="3" type="ORF">RSOLAG1IB_07447</name>
</gene>
<feature type="compositionally biased region" description="Polar residues" evidence="1">
    <location>
        <begin position="441"/>
        <end position="453"/>
    </location>
</feature>
<proteinExistence type="predicted"/>
<feature type="compositionally biased region" description="Polar residues" evidence="1">
    <location>
        <begin position="481"/>
        <end position="507"/>
    </location>
</feature>
<feature type="compositionally biased region" description="Polar residues" evidence="1">
    <location>
        <begin position="322"/>
        <end position="340"/>
    </location>
</feature>
<dbReference type="Proteomes" id="UP000059188">
    <property type="component" value="Unassembled WGS sequence"/>
</dbReference>
<dbReference type="AlphaFoldDB" id="A0A0B7FBM3"/>
<organism evidence="3 4">
    <name type="scientific">Thanatephorus cucumeris (strain AG1-IB / isolate 7/3/14)</name>
    <name type="common">Lettuce bottom rot fungus</name>
    <name type="synonym">Rhizoctonia solani</name>
    <dbReference type="NCBI Taxonomy" id="1108050"/>
    <lineage>
        <taxon>Eukaryota</taxon>
        <taxon>Fungi</taxon>
        <taxon>Dikarya</taxon>
        <taxon>Basidiomycota</taxon>
        <taxon>Agaricomycotina</taxon>
        <taxon>Agaricomycetes</taxon>
        <taxon>Cantharellales</taxon>
        <taxon>Ceratobasidiaceae</taxon>
        <taxon>Rhizoctonia</taxon>
        <taxon>Rhizoctonia solani AG-1</taxon>
    </lineage>
</organism>
<dbReference type="OrthoDB" id="3171339at2759"/>
<feature type="compositionally biased region" description="Low complexity" evidence="1">
    <location>
        <begin position="540"/>
        <end position="555"/>
    </location>
</feature>
<evidence type="ECO:0000313" key="3">
    <source>
        <dbReference type="EMBL" id="CEL54955.1"/>
    </source>
</evidence>
<feature type="compositionally biased region" description="Low complexity" evidence="1">
    <location>
        <begin position="132"/>
        <end position="149"/>
    </location>
</feature>
<dbReference type="EMBL" id="LN679118">
    <property type="protein sequence ID" value="CEL54955.1"/>
    <property type="molecule type" value="Genomic_DNA"/>
</dbReference>
<accession>A0A0B7FBM3</accession>
<evidence type="ECO:0000256" key="1">
    <source>
        <dbReference type="SAM" id="MobiDB-lite"/>
    </source>
</evidence>
<feature type="domain" description="CcmS related" evidence="2">
    <location>
        <begin position="592"/>
        <end position="721"/>
    </location>
</feature>
<feature type="region of interest" description="Disordered" evidence="1">
    <location>
        <begin position="79"/>
        <end position="414"/>
    </location>
</feature>
<feature type="compositionally biased region" description="Low complexity" evidence="1">
    <location>
        <begin position="214"/>
        <end position="229"/>
    </location>
</feature>
<evidence type="ECO:0000259" key="2">
    <source>
        <dbReference type="Pfam" id="PF26617"/>
    </source>
</evidence>
<protein>
    <recommendedName>
        <fullName evidence="2">CcmS related domain-containing protein</fullName>
    </recommendedName>
</protein>
<feature type="compositionally biased region" description="Polar residues" evidence="1">
    <location>
        <begin position="383"/>
        <end position="403"/>
    </location>
</feature>